<dbReference type="PROSITE" id="PS50297">
    <property type="entry name" value="ANK_REP_REGION"/>
    <property type="match status" value="2"/>
</dbReference>
<gene>
    <name evidence="4" type="ORF">ATNIH1004_002266</name>
    <name evidence="5" type="ORF">EYZ11_005950</name>
</gene>
<dbReference type="PANTHER" id="PTHR24198">
    <property type="entry name" value="ANKYRIN REPEAT AND PROTEIN KINASE DOMAIN-CONTAINING PROTEIN"/>
    <property type="match status" value="1"/>
</dbReference>
<feature type="repeat" description="ANK" evidence="3">
    <location>
        <begin position="83"/>
        <end position="115"/>
    </location>
</feature>
<reference evidence="5 6" key="1">
    <citation type="submission" date="2019-03" db="EMBL/GenBank/DDBJ databases">
        <title>The genome sequence of a newly discovered highly antifungal drug resistant Aspergillus species, Aspergillus tanneri NIH 1004.</title>
        <authorList>
            <person name="Mounaud S."/>
            <person name="Singh I."/>
            <person name="Joardar V."/>
            <person name="Pakala S."/>
            <person name="Pakala S."/>
            <person name="Venepally P."/>
            <person name="Hoover J."/>
            <person name="Nierman W."/>
            <person name="Chung J."/>
            <person name="Losada L."/>
        </authorList>
    </citation>
    <scope>NUCLEOTIDE SEQUENCE [LARGE SCALE GENOMIC DNA]</scope>
    <source>
        <strain evidence="5 6">NIH1004</strain>
    </source>
</reference>
<evidence type="ECO:0000313" key="5">
    <source>
        <dbReference type="EMBL" id="THC94551.1"/>
    </source>
</evidence>
<sequence>MSLVHLPNEILLFITERLQRPRDINAPSQVTHRLYTIVNLHLYRHNVRFGHSTPLQWATRHGLVSTARKLLDEGAALNACAGSSWKPLALAAKYSHEEIVRILLEKGFDPRPTTGWTGETRILGTPLSLAVGNGYESVARLLIAHGAT</sequence>
<dbReference type="GeneID" id="54324968"/>
<dbReference type="EMBL" id="QUQM01000001">
    <property type="protein sequence ID" value="KAA8649595.1"/>
    <property type="molecule type" value="Genomic_DNA"/>
</dbReference>
<proteinExistence type="predicted"/>
<evidence type="ECO:0000313" key="7">
    <source>
        <dbReference type="Proteomes" id="UP000324241"/>
    </source>
</evidence>
<dbReference type="RefSeq" id="XP_033428956.1">
    <property type="nucleotide sequence ID" value="XM_033566961.1"/>
</dbReference>
<dbReference type="Pfam" id="PF00023">
    <property type="entry name" value="Ank"/>
    <property type="match status" value="1"/>
</dbReference>
<dbReference type="AlphaFoldDB" id="A0A4S3JMK6"/>
<reference evidence="4 7" key="2">
    <citation type="submission" date="2019-08" db="EMBL/GenBank/DDBJ databases">
        <title>The genome sequence of a newly discovered highly antifungal drug resistant Aspergillus species, Aspergillus tanneri NIH 1004.</title>
        <authorList>
            <person name="Mounaud S."/>
            <person name="Singh I."/>
            <person name="Joardar V."/>
            <person name="Pakala S."/>
            <person name="Pakala S."/>
            <person name="Venepally P."/>
            <person name="Chung J.K."/>
            <person name="Losada L."/>
            <person name="Nierman W.C."/>
        </authorList>
    </citation>
    <scope>NUCLEOTIDE SEQUENCE [LARGE SCALE GENOMIC DNA]</scope>
    <source>
        <strain evidence="4 7">NIH1004</strain>
    </source>
</reference>
<feature type="repeat" description="ANK" evidence="3">
    <location>
        <begin position="125"/>
        <end position="148"/>
    </location>
</feature>
<dbReference type="EMBL" id="SOSA01000201">
    <property type="protein sequence ID" value="THC94551.1"/>
    <property type="molecule type" value="Genomic_DNA"/>
</dbReference>
<dbReference type="Proteomes" id="UP000308092">
    <property type="component" value="Unassembled WGS sequence"/>
</dbReference>
<dbReference type="PROSITE" id="PS50088">
    <property type="entry name" value="ANK_REPEAT"/>
    <property type="match status" value="2"/>
</dbReference>
<comment type="caution">
    <text evidence="5">The sequence shown here is derived from an EMBL/GenBank/DDBJ whole genome shotgun (WGS) entry which is preliminary data.</text>
</comment>
<evidence type="ECO:0000256" key="1">
    <source>
        <dbReference type="ARBA" id="ARBA00022737"/>
    </source>
</evidence>
<dbReference type="Pfam" id="PF12796">
    <property type="entry name" value="Ank_2"/>
    <property type="match status" value="1"/>
</dbReference>
<dbReference type="InterPro" id="IPR002110">
    <property type="entry name" value="Ankyrin_rpt"/>
</dbReference>
<dbReference type="VEuPathDB" id="FungiDB:EYZ11_005950"/>
<name>A0A4S3JMK6_9EURO</name>
<protein>
    <submittedName>
        <fullName evidence="5">Uncharacterized protein</fullName>
    </submittedName>
</protein>
<dbReference type="SUPFAM" id="SSF48403">
    <property type="entry name" value="Ankyrin repeat"/>
    <property type="match status" value="1"/>
</dbReference>
<accession>A0A4S3JMK6</accession>
<dbReference type="Gene3D" id="1.25.40.20">
    <property type="entry name" value="Ankyrin repeat-containing domain"/>
    <property type="match status" value="1"/>
</dbReference>
<keyword evidence="2 3" id="KW-0040">ANK repeat</keyword>
<evidence type="ECO:0000313" key="6">
    <source>
        <dbReference type="Proteomes" id="UP000308092"/>
    </source>
</evidence>
<dbReference type="SMART" id="SM00248">
    <property type="entry name" value="ANK"/>
    <property type="match status" value="3"/>
</dbReference>
<organism evidence="5 6">
    <name type="scientific">Aspergillus tanneri</name>
    <dbReference type="NCBI Taxonomy" id="1220188"/>
    <lineage>
        <taxon>Eukaryota</taxon>
        <taxon>Fungi</taxon>
        <taxon>Dikarya</taxon>
        <taxon>Ascomycota</taxon>
        <taxon>Pezizomycotina</taxon>
        <taxon>Eurotiomycetes</taxon>
        <taxon>Eurotiomycetidae</taxon>
        <taxon>Eurotiales</taxon>
        <taxon>Aspergillaceae</taxon>
        <taxon>Aspergillus</taxon>
        <taxon>Aspergillus subgen. Circumdati</taxon>
    </lineage>
</organism>
<dbReference type="Proteomes" id="UP000324241">
    <property type="component" value="Unassembled WGS sequence"/>
</dbReference>
<dbReference type="InterPro" id="IPR036770">
    <property type="entry name" value="Ankyrin_rpt-contain_sf"/>
</dbReference>
<evidence type="ECO:0000256" key="2">
    <source>
        <dbReference type="ARBA" id="ARBA00023043"/>
    </source>
</evidence>
<dbReference type="PANTHER" id="PTHR24198:SF165">
    <property type="entry name" value="ANKYRIN REPEAT-CONTAINING PROTEIN-RELATED"/>
    <property type="match status" value="1"/>
</dbReference>
<evidence type="ECO:0000256" key="3">
    <source>
        <dbReference type="PROSITE-ProRule" id="PRU00023"/>
    </source>
</evidence>
<evidence type="ECO:0000313" key="4">
    <source>
        <dbReference type="EMBL" id="KAA8649595.1"/>
    </source>
</evidence>
<keyword evidence="6" id="KW-1185">Reference proteome</keyword>
<dbReference type="STRING" id="1220188.A0A4S3JMK6"/>
<keyword evidence="1" id="KW-0677">Repeat</keyword>
<dbReference type="OrthoDB" id="366390at2759"/>